<dbReference type="CDD" id="cd04459">
    <property type="entry name" value="Rho_CSD"/>
    <property type="match status" value="1"/>
</dbReference>
<keyword evidence="4 9" id="KW-0347">Helicase</keyword>
<evidence type="ECO:0000256" key="11">
    <source>
        <dbReference type="PROSITE-ProRule" id="PRU01203"/>
    </source>
</evidence>
<dbReference type="InterPro" id="IPR011129">
    <property type="entry name" value="CSD"/>
</dbReference>
<proteinExistence type="inferred from homology"/>
<keyword evidence="7 9" id="KW-0805">Transcription regulation</keyword>
<protein>
    <recommendedName>
        <fullName evidence="9 10">Transcription termination factor Rho</fullName>
        <ecNumber evidence="9 10">3.6.4.-</ecNumber>
    </recommendedName>
    <alternativeName>
        <fullName evidence="9">ATP-dependent helicase Rho</fullName>
    </alternativeName>
</protein>
<evidence type="ECO:0000313" key="15">
    <source>
        <dbReference type="Proteomes" id="UP000072189"/>
    </source>
</evidence>
<evidence type="ECO:0000256" key="6">
    <source>
        <dbReference type="ARBA" id="ARBA00022884"/>
    </source>
</evidence>
<keyword evidence="3 9" id="KW-0378">Hydrolase</keyword>
<dbReference type="RefSeq" id="WP_058614582.1">
    <property type="nucleotide sequence ID" value="NZ_LDRV01000082.1"/>
</dbReference>
<feature type="compositionally biased region" description="Low complexity" evidence="12">
    <location>
        <begin position="163"/>
        <end position="226"/>
    </location>
</feature>
<comment type="caution">
    <text evidence="14">The sequence shown here is derived from an EMBL/GenBank/DDBJ whole genome shotgun (WGS) entry which is preliminary data.</text>
</comment>
<dbReference type="CDD" id="cd01128">
    <property type="entry name" value="rho_factor_C"/>
    <property type="match status" value="1"/>
</dbReference>
<dbReference type="InterPro" id="IPR012340">
    <property type="entry name" value="NA-bd_OB-fold"/>
</dbReference>
<keyword evidence="5 9" id="KW-0067">ATP-binding</keyword>
<evidence type="ECO:0000313" key="14">
    <source>
        <dbReference type="EMBL" id="KTS09699.1"/>
    </source>
</evidence>
<feature type="compositionally biased region" description="Low complexity" evidence="12">
    <location>
        <begin position="67"/>
        <end position="79"/>
    </location>
</feature>
<name>A0A147F5W2_MICTE</name>
<keyword evidence="2 9" id="KW-0547">Nucleotide-binding</keyword>
<keyword evidence="1 9" id="KW-0806">Transcription termination</keyword>
<dbReference type="HAMAP" id="MF_01884">
    <property type="entry name" value="Rho"/>
    <property type="match status" value="1"/>
</dbReference>
<dbReference type="NCBIfam" id="NF006886">
    <property type="entry name" value="PRK09376.1"/>
    <property type="match status" value="1"/>
</dbReference>
<comment type="function">
    <text evidence="9">Facilitates transcription termination by a mechanism that involves Rho binding to the nascent RNA, activation of Rho's RNA-dependent ATPase activity, and release of the mRNA from the DNA template.</text>
</comment>
<dbReference type="InterPro" id="IPR004665">
    <property type="entry name" value="Term_rho"/>
</dbReference>
<dbReference type="PANTHER" id="PTHR46425:SF1">
    <property type="entry name" value="TRANSCRIPTION TERMINATION FACTOR RHO"/>
    <property type="match status" value="1"/>
</dbReference>
<evidence type="ECO:0000256" key="5">
    <source>
        <dbReference type="ARBA" id="ARBA00022840"/>
    </source>
</evidence>
<dbReference type="InterPro" id="IPR011113">
    <property type="entry name" value="Rho_RNA-bd"/>
</dbReference>
<dbReference type="PATRIC" id="fig|2033.7.peg.3332"/>
<dbReference type="GO" id="GO:0006353">
    <property type="term" value="P:DNA-templated transcription termination"/>
    <property type="evidence" value="ECO:0007669"/>
    <property type="project" value="UniProtKB-UniRule"/>
</dbReference>
<dbReference type="Pfam" id="PF07497">
    <property type="entry name" value="Rho_RNA_bind"/>
    <property type="match status" value="1"/>
</dbReference>
<dbReference type="Proteomes" id="UP000072189">
    <property type="component" value="Unassembled WGS sequence"/>
</dbReference>
<keyword evidence="6 9" id="KW-0694">RNA-binding</keyword>
<dbReference type="SUPFAM" id="SSF50249">
    <property type="entry name" value="Nucleic acid-binding proteins"/>
    <property type="match status" value="1"/>
</dbReference>
<dbReference type="SMART" id="SM00357">
    <property type="entry name" value="CSP"/>
    <property type="match status" value="1"/>
</dbReference>
<dbReference type="InterPro" id="IPR003593">
    <property type="entry name" value="AAA+_ATPase"/>
</dbReference>
<comment type="caution">
    <text evidence="9">Lacks conserved residue(s) required for the propagation of feature annotation.</text>
</comment>
<evidence type="ECO:0000256" key="1">
    <source>
        <dbReference type="ARBA" id="ARBA00022472"/>
    </source>
</evidence>
<organism evidence="14 15">
    <name type="scientific">Microbacterium testaceum</name>
    <name type="common">Aureobacterium testaceum</name>
    <name type="synonym">Brevibacterium testaceum</name>
    <dbReference type="NCBI Taxonomy" id="2033"/>
    <lineage>
        <taxon>Bacteria</taxon>
        <taxon>Bacillati</taxon>
        <taxon>Actinomycetota</taxon>
        <taxon>Actinomycetes</taxon>
        <taxon>Micrococcales</taxon>
        <taxon>Microbacteriaceae</taxon>
        <taxon>Microbacterium</taxon>
    </lineage>
</organism>
<comment type="subunit">
    <text evidence="9">Homohexamer. The homohexamer assembles into an open ring structure.</text>
</comment>
<evidence type="ECO:0000259" key="13">
    <source>
        <dbReference type="PROSITE" id="PS51856"/>
    </source>
</evidence>
<dbReference type="Pfam" id="PF00006">
    <property type="entry name" value="ATP-synt_ab"/>
    <property type="match status" value="1"/>
</dbReference>
<dbReference type="EMBL" id="LDRV01000082">
    <property type="protein sequence ID" value="KTS09699.1"/>
    <property type="molecule type" value="Genomic_DNA"/>
</dbReference>
<dbReference type="InterPro" id="IPR000194">
    <property type="entry name" value="ATPase_F1/V1/A1_a/bsu_nucl-bd"/>
</dbReference>
<dbReference type="GO" id="GO:0005524">
    <property type="term" value="F:ATP binding"/>
    <property type="evidence" value="ECO:0007669"/>
    <property type="project" value="UniProtKB-UniRule"/>
</dbReference>
<evidence type="ECO:0000256" key="2">
    <source>
        <dbReference type="ARBA" id="ARBA00022741"/>
    </source>
</evidence>
<dbReference type="GO" id="GO:0008186">
    <property type="term" value="F:ATP-dependent activity, acting on RNA"/>
    <property type="evidence" value="ECO:0007669"/>
    <property type="project" value="UniProtKB-UniRule"/>
</dbReference>
<feature type="domain" description="Rho RNA-BD" evidence="13">
    <location>
        <begin position="356"/>
        <end position="433"/>
    </location>
</feature>
<dbReference type="Gene3D" id="3.40.50.300">
    <property type="entry name" value="P-loop containing nucleotide triphosphate hydrolases"/>
    <property type="match status" value="1"/>
</dbReference>
<evidence type="ECO:0000256" key="9">
    <source>
        <dbReference type="HAMAP-Rule" id="MF_01884"/>
    </source>
</evidence>
<dbReference type="PROSITE" id="PS51856">
    <property type="entry name" value="RHO_RNA_BD"/>
    <property type="match status" value="1"/>
</dbReference>
<feature type="compositionally biased region" description="Low complexity" evidence="12">
    <location>
        <begin position="287"/>
        <end position="297"/>
    </location>
</feature>
<feature type="binding site" evidence="9">
    <location>
        <position position="519"/>
    </location>
    <ligand>
        <name>ATP</name>
        <dbReference type="ChEBI" id="CHEBI:30616"/>
    </ligand>
</feature>
<dbReference type="SMART" id="SM00382">
    <property type="entry name" value="AAA"/>
    <property type="match status" value="1"/>
</dbReference>
<feature type="compositionally biased region" description="Basic residues" evidence="12">
    <location>
        <begin position="270"/>
        <end position="281"/>
    </location>
</feature>
<dbReference type="GO" id="GO:0003723">
    <property type="term" value="F:RNA binding"/>
    <property type="evidence" value="ECO:0007669"/>
    <property type="project" value="UniProtKB-UniRule"/>
</dbReference>
<reference evidence="14 15" key="1">
    <citation type="journal article" date="2016" name="Front. Microbiol.">
        <title>Genomic Resource of Rice Seed Associated Bacteria.</title>
        <authorList>
            <person name="Midha S."/>
            <person name="Bansal K."/>
            <person name="Sharma S."/>
            <person name="Kumar N."/>
            <person name="Patil P.P."/>
            <person name="Chaudhry V."/>
            <person name="Patil P.B."/>
        </authorList>
    </citation>
    <scope>NUCLEOTIDE SEQUENCE [LARGE SCALE GENOMIC DNA]</scope>
    <source>
        <strain evidence="14 15">RSA3</strain>
    </source>
</reference>
<feature type="compositionally biased region" description="Low complexity" evidence="12">
    <location>
        <begin position="87"/>
        <end position="138"/>
    </location>
</feature>
<dbReference type="InterPro" id="IPR041703">
    <property type="entry name" value="Rho_factor_ATP-bd"/>
</dbReference>
<dbReference type="PANTHER" id="PTHR46425">
    <property type="entry name" value="TRANSCRIPTION TERMINATION FACTOR RHO"/>
    <property type="match status" value="1"/>
</dbReference>
<evidence type="ECO:0000256" key="3">
    <source>
        <dbReference type="ARBA" id="ARBA00022801"/>
    </source>
</evidence>
<feature type="region of interest" description="Disordered" evidence="12">
    <location>
        <begin position="1"/>
        <end position="349"/>
    </location>
</feature>
<evidence type="ECO:0000256" key="7">
    <source>
        <dbReference type="ARBA" id="ARBA00023015"/>
    </source>
</evidence>
<dbReference type="GO" id="GO:0016787">
    <property type="term" value="F:hydrolase activity"/>
    <property type="evidence" value="ECO:0007669"/>
    <property type="project" value="UniProtKB-KW"/>
</dbReference>
<feature type="binding site" evidence="9">
    <location>
        <begin position="488"/>
        <end position="493"/>
    </location>
    <ligand>
        <name>ATP</name>
        <dbReference type="ChEBI" id="CHEBI:30616"/>
    </ligand>
</feature>
<feature type="compositionally biased region" description="Low complexity" evidence="12">
    <location>
        <begin position="253"/>
        <end position="269"/>
    </location>
</feature>
<evidence type="ECO:0000256" key="4">
    <source>
        <dbReference type="ARBA" id="ARBA00022806"/>
    </source>
</evidence>
<dbReference type="InterPro" id="IPR027417">
    <property type="entry name" value="P-loop_NTPase"/>
</dbReference>
<feature type="compositionally biased region" description="Low complexity" evidence="12">
    <location>
        <begin position="26"/>
        <end position="42"/>
    </location>
</feature>
<dbReference type="Gene3D" id="2.40.50.140">
    <property type="entry name" value="Nucleic acid-binding proteins"/>
    <property type="match status" value="1"/>
</dbReference>
<comment type="similarity">
    <text evidence="9 11">Belongs to the Rho family.</text>
</comment>
<evidence type="ECO:0000256" key="10">
    <source>
        <dbReference type="NCBIfam" id="TIGR00767"/>
    </source>
</evidence>
<dbReference type="EC" id="3.6.4.-" evidence="9 10"/>
<gene>
    <name evidence="9" type="primary">rho</name>
    <name evidence="14" type="ORF">RSA3_12620</name>
</gene>
<sequence length="740" mass="77097">MESISETQPVDAPEGAEIPAEEQPSAEAQGTDTDQADTAAETPDAEGADASAAEVAADDATTDEAAADAAPADAAQPEALFTDDALAAEAPAAAEAVAEPAAEAPAAAEPAAAEPAAAAEEPTAAAAEAPAEEAAPAEKPAKAPRKRAPRRATTASAKEKAAAEAAAAEAAAAETAAAEAAAADTTATDTVAAEAPAADVAAEAEVDAATPATTAADVADDAAAAEQTPTVDEAGATDAPDAPVEGDAPSSEAADTTSPDDTADQTPARGRGRNRSRNRNRNRAENAETAEAQPAAADESETAPQGGQRDGGAQNGQQAQQQQGGTSNRNRQRNKRRGQNTTGDEFDSEIGEDDVLVPIAGILDVLDNYAFVRTTGYLPGPSDVYVSLGQVKKYNLRKGDAVVGSIKQPRENEQSSRQKYNALVKVDSINGLSVDDAATRVDFGKLTPLYPQERLRLETAPEKLTQRIIDLVAPVGKGQRGLIVAPPKAGKTIVLQQIANAIAHNNPEVHLMVVLVDERPEEVTDMQRTVKGEVIASTFDRPAEDHTTVAELAIERAKRLVELGRDVVVLLDSITRLGRAYNLSAPTSGRVLTGGVDASALYPPKRFFGAARNIENGGSLTILATALVETGSKMDDVIFEEFKGTGNSELRLSRQLADKRIFPAVDVNASSTRREEMLLSPDEVKITWKLRRALAGLEPQQALEVVLGKLKETQSNVEFLVQMQKSIPAPSRGGDDNSIR</sequence>
<feature type="compositionally biased region" description="Low complexity" evidence="12">
    <location>
        <begin position="315"/>
        <end position="329"/>
    </location>
</feature>
<dbReference type="NCBIfam" id="TIGR00767">
    <property type="entry name" value="rho"/>
    <property type="match status" value="1"/>
</dbReference>
<dbReference type="AlphaFoldDB" id="A0A147F5W2"/>
<evidence type="ECO:0000256" key="12">
    <source>
        <dbReference type="SAM" id="MobiDB-lite"/>
    </source>
</evidence>
<feature type="compositionally biased region" description="Acidic residues" evidence="12">
    <location>
        <begin position="56"/>
        <end position="66"/>
    </location>
</feature>
<feature type="binding site" evidence="9">
    <location>
        <begin position="476"/>
        <end position="481"/>
    </location>
    <ligand>
        <name>ATP</name>
        <dbReference type="ChEBI" id="CHEBI:30616"/>
    </ligand>
</feature>
<dbReference type="SUPFAM" id="SSF52540">
    <property type="entry name" value="P-loop containing nucleoside triphosphate hydrolases"/>
    <property type="match status" value="1"/>
</dbReference>
<evidence type="ECO:0000256" key="8">
    <source>
        <dbReference type="ARBA" id="ARBA00023163"/>
    </source>
</evidence>
<keyword evidence="8 9" id="KW-0804">Transcription</keyword>
<accession>A0A147F5W2</accession>
<dbReference type="GO" id="GO:0004386">
    <property type="term" value="F:helicase activity"/>
    <property type="evidence" value="ECO:0007669"/>
    <property type="project" value="UniProtKB-UniRule"/>
</dbReference>